<dbReference type="InterPro" id="IPR000270">
    <property type="entry name" value="PB1_dom"/>
</dbReference>
<protein>
    <recommendedName>
        <fullName evidence="6">PB1 domain-containing protein</fullName>
    </recommendedName>
</protein>
<dbReference type="InterPro" id="IPR013783">
    <property type="entry name" value="Ig-like_fold"/>
</dbReference>
<proteinExistence type="predicted"/>
<feature type="domain" description="Nbr1 FW" evidence="3">
    <location>
        <begin position="183"/>
        <end position="230"/>
    </location>
</feature>
<keyword evidence="5" id="KW-1185">Reference proteome</keyword>
<organism evidence="4 5">
    <name type="scientific">Clitoria ternatea</name>
    <name type="common">Butterfly pea</name>
    <dbReference type="NCBI Taxonomy" id="43366"/>
    <lineage>
        <taxon>Eukaryota</taxon>
        <taxon>Viridiplantae</taxon>
        <taxon>Streptophyta</taxon>
        <taxon>Embryophyta</taxon>
        <taxon>Tracheophyta</taxon>
        <taxon>Spermatophyta</taxon>
        <taxon>Magnoliopsida</taxon>
        <taxon>eudicotyledons</taxon>
        <taxon>Gunneridae</taxon>
        <taxon>Pentapetalae</taxon>
        <taxon>rosids</taxon>
        <taxon>fabids</taxon>
        <taxon>Fabales</taxon>
        <taxon>Fabaceae</taxon>
        <taxon>Papilionoideae</taxon>
        <taxon>50 kb inversion clade</taxon>
        <taxon>NPAAA clade</taxon>
        <taxon>indigoferoid/millettioid clade</taxon>
        <taxon>Phaseoleae</taxon>
        <taxon>Clitoria</taxon>
    </lineage>
</organism>
<feature type="signal peptide" evidence="1">
    <location>
        <begin position="1"/>
        <end position="17"/>
    </location>
</feature>
<dbReference type="CDD" id="cd14947">
    <property type="entry name" value="NBR1_like"/>
    <property type="match status" value="1"/>
</dbReference>
<name>A0AAN9F1N8_CLITE</name>
<evidence type="ECO:0000313" key="5">
    <source>
        <dbReference type="Proteomes" id="UP001359559"/>
    </source>
</evidence>
<dbReference type="PANTHER" id="PTHR20930">
    <property type="entry name" value="OVARIAN CARCINOMA ANTIGEN CA125-RELATED"/>
    <property type="match status" value="1"/>
</dbReference>
<evidence type="ECO:0000256" key="1">
    <source>
        <dbReference type="SAM" id="SignalP"/>
    </source>
</evidence>
<dbReference type="EMBL" id="JAYKXN010000008">
    <property type="protein sequence ID" value="KAK7265635.1"/>
    <property type="molecule type" value="Genomic_DNA"/>
</dbReference>
<dbReference type="Pfam" id="PF00564">
    <property type="entry name" value="PB1"/>
    <property type="match status" value="1"/>
</dbReference>
<evidence type="ECO:0000259" key="3">
    <source>
        <dbReference type="Pfam" id="PF16158"/>
    </source>
</evidence>
<dbReference type="Gene3D" id="2.60.40.10">
    <property type="entry name" value="Immunoglobulins"/>
    <property type="match status" value="1"/>
</dbReference>
<dbReference type="PANTHER" id="PTHR20930:SF0">
    <property type="entry name" value="PROTEIN ILRUN"/>
    <property type="match status" value="1"/>
</dbReference>
<sequence length="336" mass="37592">MKTVASLFIWIRRIIHGILTWLLRARIFSRFNFTADTDLVLRYTDKDGYLVTIVDDDDLHDMIRRRPKCLRIFVSSSKSNAGSRRSRSSRKSKRNVTLFEYPPVTAPLLGGAVRSLPEPIQEALSKLSLNGASASHVAASLAGMFYKGVRGDGCGVFPPHVLKKGSIKHGMPQLDTQFILDVNVIEGTMMAPSTAFTKIWRMRNNGTLVWPHGTQLVWIGGNMFSYSHSVDLESLLSALSAKYHRFSRMVYLWARKLMKPLTAPPMPGYKFGQRVWVLVQVDASLKDSFYDSSQGLNFNISLDVSGSKGAQVIYINDTLQTHIPTALAEPVKQIVD</sequence>
<dbReference type="AlphaFoldDB" id="A0AAN9F1N8"/>
<dbReference type="Proteomes" id="UP001359559">
    <property type="component" value="Unassembled WGS sequence"/>
</dbReference>
<dbReference type="SUPFAM" id="SSF54277">
    <property type="entry name" value="CAD &amp; PB1 domains"/>
    <property type="match status" value="1"/>
</dbReference>
<dbReference type="Pfam" id="PF16158">
    <property type="entry name" value="N_BRCA1_IG"/>
    <property type="match status" value="1"/>
</dbReference>
<feature type="chain" id="PRO_5042861729" description="PB1 domain-containing protein" evidence="1">
    <location>
        <begin position="18"/>
        <end position="336"/>
    </location>
</feature>
<feature type="domain" description="PB1" evidence="2">
    <location>
        <begin position="23"/>
        <end position="75"/>
    </location>
</feature>
<comment type="caution">
    <text evidence="4">The sequence shown here is derived from an EMBL/GenBank/DDBJ whole genome shotgun (WGS) entry which is preliminary data.</text>
</comment>
<gene>
    <name evidence="4" type="ORF">RJT34_33257</name>
</gene>
<dbReference type="InterPro" id="IPR032350">
    <property type="entry name" value="Nbr1_FW"/>
</dbReference>
<accession>A0AAN9F1N8</accession>
<evidence type="ECO:0000259" key="2">
    <source>
        <dbReference type="Pfam" id="PF00564"/>
    </source>
</evidence>
<evidence type="ECO:0008006" key="6">
    <source>
        <dbReference type="Google" id="ProtNLM"/>
    </source>
</evidence>
<evidence type="ECO:0000313" key="4">
    <source>
        <dbReference type="EMBL" id="KAK7265635.1"/>
    </source>
</evidence>
<reference evidence="4 5" key="1">
    <citation type="submission" date="2024-01" db="EMBL/GenBank/DDBJ databases">
        <title>The genomes of 5 underutilized Papilionoideae crops provide insights into root nodulation and disease resistance.</title>
        <authorList>
            <person name="Yuan L."/>
        </authorList>
    </citation>
    <scope>NUCLEOTIDE SEQUENCE [LARGE SCALE GENOMIC DNA]</scope>
    <source>
        <strain evidence="4">LY-2023</strain>
        <tissue evidence="4">Leaf</tissue>
    </source>
</reference>
<dbReference type="Gene3D" id="3.10.20.90">
    <property type="entry name" value="Phosphatidylinositol 3-kinase Catalytic Subunit, Chain A, domain 1"/>
    <property type="match status" value="1"/>
</dbReference>
<keyword evidence="1" id="KW-0732">Signal</keyword>